<dbReference type="Proteomes" id="UP000435649">
    <property type="component" value="Unassembled WGS sequence"/>
</dbReference>
<dbReference type="InterPro" id="IPR050204">
    <property type="entry name" value="AraC_XylS_family_regulators"/>
</dbReference>
<dbReference type="Pfam" id="PF12833">
    <property type="entry name" value="HTH_18"/>
    <property type="match status" value="1"/>
</dbReference>
<protein>
    <submittedName>
        <fullName evidence="6">AraC family transcriptional regulator</fullName>
    </submittedName>
</protein>
<dbReference type="SUPFAM" id="SSF51215">
    <property type="entry name" value="Regulatory protein AraC"/>
    <property type="match status" value="1"/>
</dbReference>
<dbReference type="GO" id="GO:0003700">
    <property type="term" value="F:DNA-binding transcription factor activity"/>
    <property type="evidence" value="ECO:0007669"/>
    <property type="project" value="InterPro"/>
</dbReference>
<comment type="caution">
    <text evidence="6">The sequence shown here is derived from an EMBL/GenBank/DDBJ whole genome shotgun (WGS) entry which is preliminary data.</text>
</comment>
<keyword evidence="7" id="KW-1185">Reference proteome</keyword>
<evidence type="ECO:0000256" key="4">
    <source>
        <dbReference type="ARBA" id="ARBA00023163"/>
    </source>
</evidence>
<evidence type="ECO:0000256" key="3">
    <source>
        <dbReference type="ARBA" id="ARBA00023159"/>
    </source>
</evidence>
<dbReference type="SUPFAM" id="SSF46689">
    <property type="entry name" value="Homeodomain-like"/>
    <property type="match status" value="2"/>
</dbReference>
<dbReference type="InterPro" id="IPR018062">
    <property type="entry name" value="HTH_AraC-typ_CS"/>
</dbReference>
<dbReference type="GO" id="GO:0043565">
    <property type="term" value="F:sequence-specific DNA binding"/>
    <property type="evidence" value="ECO:0007669"/>
    <property type="project" value="InterPro"/>
</dbReference>
<dbReference type="Gene3D" id="1.10.10.60">
    <property type="entry name" value="Homeodomain-like"/>
    <property type="match status" value="2"/>
</dbReference>
<dbReference type="EMBL" id="VUNS01000004">
    <property type="protein sequence ID" value="MST96617.1"/>
    <property type="molecule type" value="Genomic_DNA"/>
</dbReference>
<evidence type="ECO:0000256" key="1">
    <source>
        <dbReference type="ARBA" id="ARBA00023015"/>
    </source>
</evidence>
<gene>
    <name evidence="6" type="ORF">FYJ85_06100</name>
</gene>
<dbReference type="PRINTS" id="PR00032">
    <property type="entry name" value="HTHARAC"/>
</dbReference>
<dbReference type="AlphaFoldDB" id="A0A844FZA6"/>
<evidence type="ECO:0000259" key="5">
    <source>
        <dbReference type="PROSITE" id="PS01124"/>
    </source>
</evidence>
<keyword evidence="2" id="KW-0238">DNA-binding</keyword>
<keyword evidence="3" id="KW-0010">Activator</keyword>
<feature type="domain" description="HTH araC/xylS-type" evidence="5">
    <location>
        <begin position="179"/>
        <end position="276"/>
    </location>
</feature>
<dbReference type="InterPro" id="IPR003313">
    <property type="entry name" value="AraC-bd"/>
</dbReference>
<dbReference type="InterPro" id="IPR018060">
    <property type="entry name" value="HTH_AraC"/>
</dbReference>
<evidence type="ECO:0000256" key="2">
    <source>
        <dbReference type="ARBA" id="ARBA00023125"/>
    </source>
</evidence>
<dbReference type="SMART" id="SM00342">
    <property type="entry name" value="HTH_ARAC"/>
    <property type="match status" value="1"/>
</dbReference>
<dbReference type="PROSITE" id="PS01124">
    <property type="entry name" value="HTH_ARAC_FAMILY_2"/>
    <property type="match status" value="1"/>
</dbReference>
<reference evidence="6 7" key="1">
    <citation type="submission" date="2019-08" db="EMBL/GenBank/DDBJ databases">
        <title>In-depth cultivation of the pig gut microbiome towards novel bacterial diversity and tailored functional studies.</title>
        <authorList>
            <person name="Wylensek D."/>
            <person name="Hitch T.C.A."/>
            <person name="Clavel T."/>
        </authorList>
    </citation>
    <scope>NUCLEOTIDE SEQUENCE [LARGE SCALE GENOMIC DNA]</scope>
    <source>
        <strain evidence="6 7">BBE-744-WT-12</strain>
    </source>
</reference>
<dbReference type="InterPro" id="IPR037923">
    <property type="entry name" value="HTH-like"/>
</dbReference>
<dbReference type="Pfam" id="PF02311">
    <property type="entry name" value="AraC_binding"/>
    <property type="match status" value="1"/>
</dbReference>
<keyword evidence="1" id="KW-0805">Transcription regulation</keyword>
<name>A0A844FZA6_9BACT</name>
<proteinExistence type="predicted"/>
<organism evidence="6 7">
    <name type="scientific">Victivallis lenta</name>
    <dbReference type="NCBI Taxonomy" id="2606640"/>
    <lineage>
        <taxon>Bacteria</taxon>
        <taxon>Pseudomonadati</taxon>
        <taxon>Lentisphaerota</taxon>
        <taxon>Lentisphaeria</taxon>
        <taxon>Victivallales</taxon>
        <taxon>Victivallaceae</taxon>
        <taxon>Victivallis</taxon>
    </lineage>
</organism>
<dbReference type="RefSeq" id="WP_154417310.1">
    <property type="nucleotide sequence ID" value="NZ_DBFCGB010000056.1"/>
</dbReference>
<dbReference type="PANTHER" id="PTHR46796">
    <property type="entry name" value="HTH-TYPE TRANSCRIPTIONAL ACTIVATOR RHAS-RELATED"/>
    <property type="match status" value="1"/>
</dbReference>
<dbReference type="InterPro" id="IPR009057">
    <property type="entry name" value="Homeodomain-like_sf"/>
</dbReference>
<dbReference type="InterPro" id="IPR020449">
    <property type="entry name" value="Tscrpt_reg_AraC-type_HTH"/>
</dbReference>
<accession>A0A844FZA6</accession>
<sequence>MFSGNFPEPFIVFRTIGAPAGERFGVGVMDKSGLSSDYTNRAHPGYVLVLLLRGRGVYRTAEGDAFALEPGSVFQRFRGVPHTTEVDPSSNWLECFIELGESVAALLANYALADPAEPVRRISPVSSLVDRFTGLGESFRTASDAELLRQLPSIVELAMLCLGGKEEPAPRGIPRELIAAACALLGRDFRRPVDLGEFCRRNGCGYENFRKRFKAELGISPHRYRIRRRLDAACALLIRPELSIGEIAERLGYASQYEFSAQFKRYMGCPPSGYRQ</sequence>
<evidence type="ECO:0000313" key="7">
    <source>
        <dbReference type="Proteomes" id="UP000435649"/>
    </source>
</evidence>
<evidence type="ECO:0000313" key="6">
    <source>
        <dbReference type="EMBL" id="MST96617.1"/>
    </source>
</evidence>
<dbReference type="PROSITE" id="PS00041">
    <property type="entry name" value="HTH_ARAC_FAMILY_1"/>
    <property type="match status" value="1"/>
</dbReference>
<keyword evidence="4" id="KW-0804">Transcription</keyword>